<comment type="caution">
    <text evidence="3">The sequence shown here is derived from an EMBL/GenBank/DDBJ whole genome shotgun (WGS) entry which is preliminary data.</text>
</comment>
<dbReference type="AlphaFoldDB" id="A0A507E5L6"/>
<dbReference type="OrthoDB" id="407630at2759"/>
<dbReference type="Proteomes" id="UP000318582">
    <property type="component" value="Unassembled WGS sequence"/>
</dbReference>
<feature type="domain" description="PRELI/MSF1" evidence="2">
    <location>
        <begin position="1"/>
        <end position="177"/>
    </location>
</feature>
<dbReference type="InterPro" id="IPR006797">
    <property type="entry name" value="PRELI/MSF1_dom"/>
</dbReference>
<dbReference type="PROSITE" id="PS50904">
    <property type="entry name" value="PRELI_MSF1"/>
    <property type="match status" value="1"/>
</dbReference>
<accession>A0A507E5L6</accession>
<gene>
    <name evidence="3" type="ORF">PhCBS80983_g02966</name>
</gene>
<dbReference type="STRING" id="109895.A0A507E5L6"/>
<evidence type="ECO:0000313" key="4">
    <source>
        <dbReference type="Proteomes" id="UP000318582"/>
    </source>
</evidence>
<protein>
    <recommendedName>
        <fullName evidence="2">PRELI/MSF1 domain-containing protein</fullName>
    </recommendedName>
</protein>
<dbReference type="GO" id="GO:0005758">
    <property type="term" value="C:mitochondrial intermembrane space"/>
    <property type="evidence" value="ECO:0007669"/>
    <property type="project" value="InterPro"/>
</dbReference>
<keyword evidence="1" id="KW-0175">Coiled coil</keyword>
<dbReference type="PANTHER" id="PTHR11158">
    <property type="entry name" value="MSF1/PX19 RELATED"/>
    <property type="match status" value="1"/>
</dbReference>
<name>A0A507E5L6_9FUNG</name>
<reference evidence="3 4" key="1">
    <citation type="journal article" date="2019" name="Sci. Rep.">
        <title>Comparative genomics of chytrid fungi reveal insights into the obligate biotrophic and pathogenic lifestyle of Synchytrium endobioticum.</title>
        <authorList>
            <person name="van de Vossenberg B.T.L.H."/>
            <person name="Warris S."/>
            <person name="Nguyen H.D.T."/>
            <person name="van Gent-Pelzer M.P.E."/>
            <person name="Joly D.L."/>
            <person name="van de Geest H.C."/>
            <person name="Bonants P.J.M."/>
            <person name="Smith D.S."/>
            <person name="Levesque C.A."/>
            <person name="van der Lee T.A.J."/>
        </authorList>
    </citation>
    <scope>NUCLEOTIDE SEQUENCE [LARGE SCALE GENOMIC DNA]</scope>
    <source>
        <strain evidence="3 4">CBS 809.83</strain>
    </source>
</reference>
<organism evidence="3 4">
    <name type="scientific">Powellomyces hirtus</name>
    <dbReference type="NCBI Taxonomy" id="109895"/>
    <lineage>
        <taxon>Eukaryota</taxon>
        <taxon>Fungi</taxon>
        <taxon>Fungi incertae sedis</taxon>
        <taxon>Chytridiomycota</taxon>
        <taxon>Chytridiomycota incertae sedis</taxon>
        <taxon>Chytridiomycetes</taxon>
        <taxon>Spizellomycetales</taxon>
        <taxon>Powellomycetaceae</taxon>
        <taxon>Powellomyces</taxon>
    </lineage>
</organism>
<evidence type="ECO:0000313" key="3">
    <source>
        <dbReference type="EMBL" id="TPX58687.1"/>
    </source>
</evidence>
<sequence length="215" mass="23961">MKFTENQYLFAHPFGTITEANWRKYPNEYSSHVLSVDILSREVCPTTGVLRSERLVSVKQSAPALLRRLLPIPEVTYFREVSFLDPKRKSYKAISNNLSMRSIVDVEETCEFNAADPQSPDSGGTVFKQRAEVNALGALSYAARLVEETAVSSFKANSWKGRQGLETVVDKILMEAEGLEAGFKELEAEFKNLEADFKEGIEAGIEGMRRGSVGL</sequence>
<evidence type="ECO:0000256" key="1">
    <source>
        <dbReference type="SAM" id="Coils"/>
    </source>
</evidence>
<dbReference type="Pfam" id="PF04707">
    <property type="entry name" value="PRELI"/>
    <property type="match status" value="1"/>
</dbReference>
<dbReference type="EMBL" id="QEAQ01000033">
    <property type="protein sequence ID" value="TPX58687.1"/>
    <property type="molecule type" value="Genomic_DNA"/>
</dbReference>
<feature type="coiled-coil region" evidence="1">
    <location>
        <begin position="169"/>
        <end position="203"/>
    </location>
</feature>
<proteinExistence type="predicted"/>
<keyword evidence="4" id="KW-1185">Reference proteome</keyword>
<evidence type="ECO:0000259" key="2">
    <source>
        <dbReference type="PROSITE" id="PS50904"/>
    </source>
</evidence>
<dbReference type="InterPro" id="IPR037365">
    <property type="entry name" value="Slowmo/Ups"/>
</dbReference>